<sequence>MASLATVPPHIHYQFLKCISDFDDLSAAVRSARVLNNAFQTNRRRVLSSVGRNFLGSVFTDALLLARCQEKLEGSPALKIKGLSRGTVHLLMENAETIGELQTIMFGLLKDQSSVDLQKKNTMAQFAGAPPVVAASETESTRFRAAAYRFCVYCLFQTSEARKAFLKRYPKIQVLELSHFVSALWVLVSVIRGRPLETDRDWNFLSNIMSTGPHNVLELWRLKQDVLQVGYDWGDFKVELKAAGTRARKGEGGAEDEGEDEDNEDNEDKVDFMGEWCTLMDAHAPSPTEEGHNLAHLAILDAEHARLVEALALAAPREPSPESTHSDEDDEDEDDSDVGSKSDEDLGVVREDCLEDPFGE</sequence>
<feature type="compositionally biased region" description="Acidic residues" evidence="1">
    <location>
        <begin position="253"/>
        <end position="267"/>
    </location>
</feature>
<dbReference type="EMBL" id="JARIHO010000004">
    <property type="protein sequence ID" value="KAJ7362880.1"/>
    <property type="molecule type" value="Genomic_DNA"/>
</dbReference>
<protein>
    <submittedName>
        <fullName evidence="2">Uncharacterized protein</fullName>
    </submittedName>
</protein>
<reference evidence="2" key="1">
    <citation type="submission" date="2023-03" db="EMBL/GenBank/DDBJ databases">
        <title>Massive genome expansion in bonnet fungi (Mycena s.s.) driven by repeated elements and novel gene families across ecological guilds.</title>
        <authorList>
            <consortium name="Lawrence Berkeley National Laboratory"/>
            <person name="Harder C.B."/>
            <person name="Miyauchi S."/>
            <person name="Viragh M."/>
            <person name="Kuo A."/>
            <person name="Thoen E."/>
            <person name="Andreopoulos B."/>
            <person name="Lu D."/>
            <person name="Skrede I."/>
            <person name="Drula E."/>
            <person name="Henrissat B."/>
            <person name="Morin E."/>
            <person name="Kohler A."/>
            <person name="Barry K."/>
            <person name="LaButti K."/>
            <person name="Morin E."/>
            <person name="Salamov A."/>
            <person name="Lipzen A."/>
            <person name="Mereny Z."/>
            <person name="Hegedus B."/>
            <person name="Baldrian P."/>
            <person name="Stursova M."/>
            <person name="Weitz H."/>
            <person name="Taylor A."/>
            <person name="Grigoriev I.V."/>
            <person name="Nagy L.G."/>
            <person name="Martin F."/>
            <person name="Kauserud H."/>
        </authorList>
    </citation>
    <scope>NUCLEOTIDE SEQUENCE</scope>
    <source>
        <strain evidence="2">CBHHK002</strain>
    </source>
</reference>
<organism evidence="2 3">
    <name type="scientific">Mycena albidolilacea</name>
    <dbReference type="NCBI Taxonomy" id="1033008"/>
    <lineage>
        <taxon>Eukaryota</taxon>
        <taxon>Fungi</taxon>
        <taxon>Dikarya</taxon>
        <taxon>Basidiomycota</taxon>
        <taxon>Agaricomycotina</taxon>
        <taxon>Agaricomycetes</taxon>
        <taxon>Agaricomycetidae</taxon>
        <taxon>Agaricales</taxon>
        <taxon>Marasmiineae</taxon>
        <taxon>Mycenaceae</taxon>
        <taxon>Mycena</taxon>
    </lineage>
</organism>
<dbReference type="AlphaFoldDB" id="A0AAD7F2W3"/>
<feature type="region of interest" description="Disordered" evidence="1">
    <location>
        <begin position="244"/>
        <end position="267"/>
    </location>
</feature>
<keyword evidence="3" id="KW-1185">Reference proteome</keyword>
<comment type="caution">
    <text evidence="2">The sequence shown here is derived from an EMBL/GenBank/DDBJ whole genome shotgun (WGS) entry which is preliminary data.</text>
</comment>
<feature type="compositionally biased region" description="Acidic residues" evidence="1">
    <location>
        <begin position="327"/>
        <end position="337"/>
    </location>
</feature>
<feature type="compositionally biased region" description="Basic and acidic residues" evidence="1">
    <location>
        <begin position="338"/>
        <end position="352"/>
    </location>
</feature>
<evidence type="ECO:0000313" key="3">
    <source>
        <dbReference type="Proteomes" id="UP001218218"/>
    </source>
</evidence>
<feature type="region of interest" description="Disordered" evidence="1">
    <location>
        <begin position="314"/>
        <end position="360"/>
    </location>
</feature>
<gene>
    <name evidence="2" type="ORF">DFH08DRAFT_951105</name>
</gene>
<accession>A0AAD7F2W3</accession>
<proteinExistence type="predicted"/>
<evidence type="ECO:0000313" key="2">
    <source>
        <dbReference type="EMBL" id="KAJ7362880.1"/>
    </source>
</evidence>
<evidence type="ECO:0000256" key="1">
    <source>
        <dbReference type="SAM" id="MobiDB-lite"/>
    </source>
</evidence>
<name>A0AAD7F2W3_9AGAR</name>
<dbReference type="Proteomes" id="UP001218218">
    <property type="component" value="Unassembled WGS sequence"/>
</dbReference>